<dbReference type="AlphaFoldDB" id="A0AB39EQR1"/>
<dbReference type="RefSeq" id="WP_368655387.1">
    <property type="nucleotide sequence ID" value="NZ_CP158262.1"/>
</dbReference>
<dbReference type="InterPro" id="IPR014915">
    <property type="entry name" value="Phage_TLS_TfmB"/>
</dbReference>
<reference evidence="1" key="1">
    <citation type="submission" date="2024-05" db="EMBL/GenBank/DDBJ databases">
        <authorList>
            <person name="Luo Y.-C."/>
            <person name="Nicholds J."/>
            <person name="Mortimer T."/>
            <person name="Maboni G."/>
        </authorList>
    </citation>
    <scope>NUCLEOTIDE SEQUENCE</scope>
    <source>
        <strain evidence="1">144863</strain>
    </source>
</reference>
<evidence type="ECO:0000313" key="1">
    <source>
        <dbReference type="EMBL" id="XDJ68728.1"/>
    </source>
</evidence>
<dbReference type="EMBL" id="CP158262">
    <property type="protein sequence ID" value="XDJ68728.1"/>
    <property type="molecule type" value="Genomic_DNA"/>
</dbReference>
<protein>
    <submittedName>
        <fullName evidence="1">DUF1799 domain-containing protein</fullName>
    </submittedName>
</protein>
<organism evidence="1">
    <name type="scientific">Castellaniella ginsengisoli</name>
    <dbReference type="NCBI Taxonomy" id="546114"/>
    <lineage>
        <taxon>Bacteria</taxon>
        <taxon>Pseudomonadati</taxon>
        <taxon>Pseudomonadota</taxon>
        <taxon>Betaproteobacteria</taxon>
        <taxon>Burkholderiales</taxon>
        <taxon>Alcaligenaceae</taxon>
        <taxon>Castellaniella</taxon>
    </lineage>
</organism>
<sequence>MKFLYDRPPSAAELAEFGVRPSDFPPRRFEVWPENWTALDLYVRNRSQWIQGRGGPTGLNYPWFRSCLDRQGLPADEAETIMDGIRVIEDAVLDEVYKDR</sequence>
<gene>
    <name evidence="1" type="ORF">ABRY94_11695</name>
</gene>
<proteinExistence type="predicted"/>
<accession>A0AB39EQR1</accession>
<name>A0AB39EQR1_9BURK</name>
<dbReference type="Pfam" id="PF08809">
    <property type="entry name" value="DUF1799"/>
    <property type="match status" value="1"/>
</dbReference>